<evidence type="ECO:0000259" key="1">
    <source>
        <dbReference type="Pfam" id="PF01636"/>
    </source>
</evidence>
<dbReference type="PANTHER" id="PTHR21310:SF13">
    <property type="entry name" value="AMINOGLYCOSIDE PHOSPHOTRANSFERASE DOMAIN-CONTAINING PROTEIN"/>
    <property type="match status" value="1"/>
</dbReference>
<evidence type="ECO:0000313" key="2">
    <source>
        <dbReference type="EMBL" id="KZT04786.1"/>
    </source>
</evidence>
<dbReference type="AlphaFoldDB" id="A0A165DFK3"/>
<dbReference type="GeneID" id="63826291"/>
<feature type="domain" description="Aminoglycoside phosphotransferase" evidence="1">
    <location>
        <begin position="104"/>
        <end position="339"/>
    </location>
</feature>
<dbReference type="InterPro" id="IPR011009">
    <property type="entry name" value="Kinase-like_dom_sf"/>
</dbReference>
<proteinExistence type="predicted"/>
<reference evidence="2 3" key="1">
    <citation type="journal article" date="2016" name="Mol. Biol. Evol.">
        <title>Comparative Genomics of Early-Diverging Mushroom-Forming Fungi Provides Insights into the Origins of Lignocellulose Decay Capabilities.</title>
        <authorList>
            <person name="Nagy L.G."/>
            <person name="Riley R."/>
            <person name="Tritt A."/>
            <person name="Adam C."/>
            <person name="Daum C."/>
            <person name="Floudas D."/>
            <person name="Sun H."/>
            <person name="Yadav J.S."/>
            <person name="Pangilinan J."/>
            <person name="Larsson K.H."/>
            <person name="Matsuura K."/>
            <person name="Barry K."/>
            <person name="Labutti K."/>
            <person name="Kuo R."/>
            <person name="Ohm R.A."/>
            <person name="Bhattacharya S.S."/>
            <person name="Shirouzu T."/>
            <person name="Yoshinaga Y."/>
            <person name="Martin F.M."/>
            <person name="Grigoriev I.V."/>
            <person name="Hibbett D.S."/>
        </authorList>
    </citation>
    <scope>NUCLEOTIDE SEQUENCE [LARGE SCALE GENOMIC DNA]</scope>
    <source>
        <strain evidence="2 3">93-53</strain>
    </source>
</reference>
<organism evidence="2 3">
    <name type="scientific">Laetiporus sulphureus 93-53</name>
    <dbReference type="NCBI Taxonomy" id="1314785"/>
    <lineage>
        <taxon>Eukaryota</taxon>
        <taxon>Fungi</taxon>
        <taxon>Dikarya</taxon>
        <taxon>Basidiomycota</taxon>
        <taxon>Agaricomycotina</taxon>
        <taxon>Agaricomycetes</taxon>
        <taxon>Polyporales</taxon>
        <taxon>Laetiporus</taxon>
    </lineage>
</organism>
<name>A0A165DFK3_9APHY</name>
<sequence length="436" mass="49497">MTVLMESVPSAAALGQKYEEWCQRNMTEEDRRITEVLCSAVNVEELKLAASRAVGDRCTGAHMTGQGGFNLIYMLTFEHSSDVVARINGSFIKQDKEQSDDMIAHRIDSEAATLKYVQAATSIPVPRVYAVESSLHNPVKARYTLQERILGRNLADVWLFLTIEQLDIVIPQVANIEAQLLQTRFSAIGSLTEVHDGQISVGPLGLSCTHPLNLQREYGPWTSFLDWLKAYVVAELESLESEQDEWLSLRSRWRIINRDAEASIQPIQHIDYFKTYYHLVIDGMESLDASGCDSQDCLEEMPFVLWHEDISLTNILVAYDDPTRIVGLVDWEGASIVPLWACFGHEQSFELIEGDDLIRLQRLRDSTHERHLPMIRSAKDPGFPFQYLQFIASSRGSVMRSVEASKSYAKDFFARCGTQYSRHFQKLFDFVKKGSI</sequence>
<dbReference type="InterPro" id="IPR051678">
    <property type="entry name" value="AGP_Transferase"/>
</dbReference>
<dbReference type="PANTHER" id="PTHR21310">
    <property type="entry name" value="AMINOGLYCOSIDE PHOSPHOTRANSFERASE-RELATED-RELATED"/>
    <property type="match status" value="1"/>
</dbReference>
<keyword evidence="3" id="KW-1185">Reference proteome</keyword>
<dbReference type="Pfam" id="PF01636">
    <property type="entry name" value="APH"/>
    <property type="match status" value="1"/>
</dbReference>
<dbReference type="Proteomes" id="UP000076871">
    <property type="component" value="Unassembled WGS sequence"/>
</dbReference>
<dbReference type="Gene3D" id="3.90.1200.10">
    <property type="match status" value="1"/>
</dbReference>
<gene>
    <name evidence="2" type="ORF">LAESUDRAFT_727644</name>
</gene>
<dbReference type="EMBL" id="KV427634">
    <property type="protein sequence ID" value="KZT04786.1"/>
    <property type="molecule type" value="Genomic_DNA"/>
</dbReference>
<accession>A0A165DFK3</accession>
<dbReference type="SUPFAM" id="SSF56112">
    <property type="entry name" value="Protein kinase-like (PK-like)"/>
    <property type="match status" value="1"/>
</dbReference>
<evidence type="ECO:0000313" key="3">
    <source>
        <dbReference type="Proteomes" id="UP000076871"/>
    </source>
</evidence>
<dbReference type="InterPro" id="IPR002575">
    <property type="entry name" value="Aminoglycoside_PTrfase"/>
</dbReference>
<dbReference type="RefSeq" id="XP_040762526.1">
    <property type="nucleotide sequence ID" value="XM_040909262.1"/>
</dbReference>
<dbReference type="OrthoDB" id="10003767at2759"/>
<protein>
    <recommendedName>
        <fullName evidence="1">Aminoglycoside phosphotransferase domain-containing protein</fullName>
    </recommendedName>
</protein>
<dbReference type="InParanoid" id="A0A165DFK3"/>